<keyword evidence="2" id="KW-0812">Transmembrane</keyword>
<dbReference type="CDD" id="cd20705">
    <property type="entry name" value="MIX_I"/>
    <property type="match status" value="1"/>
</dbReference>
<organism evidence="3 4">
    <name type="scientific">Amphritea japonica ATCC BAA-1530</name>
    <dbReference type="NCBI Taxonomy" id="1278309"/>
    <lineage>
        <taxon>Bacteria</taxon>
        <taxon>Pseudomonadati</taxon>
        <taxon>Pseudomonadota</taxon>
        <taxon>Gammaproteobacteria</taxon>
        <taxon>Oceanospirillales</taxon>
        <taxon>Oceanospirillaceae</taxon>
        <taxon>Amphritea</taxon>
    </lineage>
</organism>
<accession>A0A7R6PBW1</accession>
<keyword evidence="4" id="KW-1185">Reference proteome</keyword>
<dbReference type="AlphaFoldDB" id="A0A7R6PBW1"/>
<evidence type="ECO:0000313" key="4">
    <source>
        <dbReference type="Proteomes" id="UP000595663"/>
    </source>
</evidence>
<sequence>MSTDSTGQTKVACDSKKLFIQVYGKQHPTGHSFAFYDLNNQQEQEWLSNQKTVESVDLQPKHPPFELWQWPWDGQPQRNVWLDIEAEQGPPIRVSLFDNVDECKRQEKAQDYALQPVVPMLEWTGLIDKKAHALPPRFGYLYLFRKGQLWRELLVSHNDAGQLEMRDIRLTDHRQGELIKTTDNLRQPVGKPLSELWIPIRQQKAKTSSKLRPSESQKVEKINDFEMAFSEVQWSAARINYLQSDAAARRQRCSRVWAEPSLKLRVGRLVNIAEQPAQRPRNDGDELLTPTPERYSTNLTSTHLSELFDRVNDDLQKYEKGGPAAVNTSSWGHPDTKTSFLYAGQARSAVMEKILLDEQNQQCSQVEKIWQATSSVKDIWADAKQRQIPGLLLPDNLFQMRHAAQAVAGVQLYQQLLLQRQQMLPNYRSAELLALRGLPPTIGGKENPISKFFQNEDIGFLGGAFHSTIRTIQRQNLDNSWRYSQEYLTAQMKNRNNQQLLADYFSLEGADYIAGFKLVTDLLAPLTCQPGVLDKLNGVDPLRPPVQGPAQQLVVGIFNPYSVQPLSAMLLPGKESPATDQPLPQLAVEDNQGDGRFRLGYMQQQAGLEIQLASVATFEVTALLALQKARPDLFTESRRAAQVFGFVTGKLAEVANTALSRVLGSAAGQSLERAMKVHGNLFNLLRSSDPLFHELTFKAHKGSAVDEVVLGIEDLKTGQRFGLSEAQRQYQHPGSHQKRFFGDISSADGQIQASTSRARAARNLSELQLNEVRFITAPANSEAVAILRRHQQAADALLQHSQTQSVAVVRNVDLASEGLKVDLYSKAGQLGKTVQFPFVMLVFEMWNLKVATTAFIRKREAKTGFNVLSAFVDITVASLNAGKFYHEYWASGGKNPNILARTGAKVVINNSPGSAFNKSAQAFSTRLAERLPQQITRVWIATAIAGVLSTAAFIWDAVNAFDKGDNDKGAALVVAAVGAGMMTAAGMLTGLGPVGWVGLALMLTGVGLSIWLSDTPLEEWIKHGPFGSEKDDAPWLQNEDEAYTRLLNLFAGIRISILDNGSCDNKGNRLQTISILSNLPEDAGLELYLRRRQNNITLVSTGRGAVQRYNRKVYQQVSSVGYNKIDGGLEIIVATPPSEKLQRAGYSLGSVEYDWAVKARWRMLMANDGDQTTFPSLKPLDDAAEKKNSLAEKPDFEKVSQPGWASELSHGSQV</sequence>
<dbReference type="EMBL" id="AP014545">
    <property type="protein sequence ID" value="BBB25271.1"/>
    <property type="molecule type" value="Genomic_DNA"/>
</dbReference>
<evidence type="ECO:0000256" key="2">
    <source>
        <dbReference type="SAM" id="Phobius"/>
    </source>
</evidence>
<keyword evidence="2" id="KW-0472">Membrane</keyword>
<name>A0A7R6PBW1_9GAMM</name>
<feature type="transmembrane region" description="Helical" evidence="2">
    <location>
        <begin position="970"/>
        <end position="988"/>
    </location>
</feature>
<proteinExistence type="predicted"/>
<evidence type="ECO:0000313" key="3">
    <source>
        <dbReference type="EMBL" id="BBB25271.1"/>
    </source>
</evidence>
<protein>
    <submittedName>
        <fullName evidence="3">Uncharacterized protein</fullName>
    </submittedName>
</protein>
<feature type="compositionally biased region" description="Basic and acidic residues" evidence="1">
    <location>
        <begin position="1179"/>
        <end position="1198"/>
    </location>
</feature>
<dbReference type="KEGG" id="ajp:AMJAP_0672"/>
<feature type="transmembrane region" description="Helical" evidence="2">
    <location>
        <begin position="938"/>
        <end position="958"/>
    </location>
</feature>
<keyword evidence="2" id="KW-1133">Transmembrane helix</keyword>
<dbReference type="RefSeq" id="WP_019622389.1">
    <property type="nucleotide sequence ID" value="NZ_AP014545.1"/>
</dbReference>
<feature type="region of interest" description="Disordered" evidence="1">
    <location>
        <begin position="1175"/>
        <end position="1214"/>
    </location>
</feature>
<dbReference type="Proteomes" id="UP000595663">
    <property type="component" value="Chromosome"/>
</dbReference>
<gene>
    <name evidence="3" type="ORF">AMJAP_0672</name>
</gene>
<dbReference type="OrthoDB" id="5406083at2"/>
<evidence type="ECO:0000256" key="1">
    <source>
        <dbReference type="SAM" id="MobiDB-lite"/>
    </source>
</evidence>
<reference evidence="3 4" key="1">
    <citation type="journal article" date="2008" name="Int. J. Syst. Evol. Microbiol.">
        <title>Amphritea japonica sp. nov. and Amphritea balenae sp. nov., isolated from the sediment adjacent to sperm whale carcasses off Kagoshima, Japan.</title>
        <authorList>
            <person name="Miyazaki M."/>
            <person name="Nogi Y."/>
            <person name="Fujiwara Y."/>
            <person name="Kawato M."/>
            <person name="Nagahama T."/>
            <person name="Kubokawa K."/>
            <person name="Horikoshi K."/>
        </authorList>
    </citation>
    <scope>NUCLEOTIDE SEQUENCE [LARGE SCALE GENOMIC DNA]</scope>
    <source>
        <strain evidence="3 4">ATCC BAA-1530</strain>
    </source>
</reference>